<dbReference type="EMBL" id="JAZDQT010000001">
    <property type="protein sequence ID" value="MEE1943525.1"/>
    <property type="molecule type" value="Genomic_DNA"/>
</dbReference>
<protein>
    <recommendedName>
        <fullName evidence="4">DUF4983 domain-containing protein</fullName>
    </recommendedName>
</protein>
<proteinExistence type="predicted"/>
<keyword evidence="1" id="KW-0732">Signal</keyword>
<sequence length="580" mass="62450">MKKIIKSVFNFKTLGMGSLLGFILLNAACNKDFDNVLPQKFKNDTAGIGNNAKKVLYIIVDGMRGSVVRSIAPPNLSQVTSKAIYSYDGLADYQLNPITNAAAWTTMTTGVDYTKHNVTSESFAGLNVQNTPTIFTRLKQSLGNIRTVSFASTAAFNDNLAADASLKQNFADDKSVKDAVVAELTTNNPSMLVAQFHSVETAGAANGYTESVAAYTSAITTLDGYIGEILAALRARSTYAGENWLVVIASNKGGASVSGGLPGSNIFNDASRNTYLAFYNPKFSPTRVDQPNINSLPYSGFAPNFSGNNSAYTAAVASNNTLGDFGTSGEFTVMVKVRMDHASTSYPPFVGKTPDFKSGSGTTGWVFFSAGDTWTMKVSGTGTQIAGDKVRDGIWHTLAMRIYNNGTRKAKIYTDDKMSAELNLGTANMSAPTVPFTIGHINSTESNGTINVLIKDVAIYNIAIPEADLIPYMRKTVKQPTDLYYSNLIGYWPCDDNQGSVIREASGKGVNLNYVGAPNWKSFSDISPYISPEISQAAYQAVPNGVDIPVLIYNWMNIAVPSQWNLMGKLYAPTVNYSTK</sequence>
<keyword evidence="3" id="KW-1185">Reference proteome</keyword>
<feature type="signal peptide" evidence="1">
    <location>
        <begin position="1"/>
        <end position="27"/>
    </location>
</feature>
<dbReference type="Gene3D" id="2.60.120.200">
    <property type="match status" value="1"/>
</dbReference>
<dbReference type="Gene3D" id="3.40.720.10">
    <property type="entry name" value="Alkaline Phosphatase, subunit A"/>
    <property type="match status" value="1"/>
</dbReference>
<organism evidence="2 3">
    <name type="scientific">Pedobacter albus</name>
    <dbReference type="NCBI Taxonomy" id="3113905"/>
    <lineage>
        <taxon>Bacteria</taxon>
        <taxon>Pseudomonadati</taxon>
        <taxon>Bacteroidota</taxon>
        <taxon>Sphingobacteriia</taxon>
        <taxon>Sphingobacteriales</taxon>
        <taxon>Sphingobacteriaceae</taxon>
        <taxon>Pedobacter</taxon>
    </lineage>
</organism>
<accession>A0ABU7I233</accession>
<feature type="chain" id="PRO_5046984716" description="DUF4983 domain-containing protein" evidence="1">
    <location>
        <begin position="28"/>
        <end position="580"/>
    </location>
</feature>
<evidence type="ECO:0008006" key="4">
    <source>
        <dbReference type="Google" id="ProtNLM"/>
    </source>
</evidence>
<dbReference type="InterPro" id="IPR013320">
    <property type="entry name" value="ConA-like_dom_sf"/>
</dbReference>
<dbReference type="InterPro" id="IPR017850">
    <property type="entry name" value="Alkaline_phosphatase_core_sf"/>
</dbReference>
<dbReference type="SUPFAM" id="SSF53649">
    <property type="entry name" value="Alkaline phosphatase-like"/>
    <property type="match status" value="1"/>
</dbReference>
<dbReference type="Proteomes" id="UP001336835">
    <property type="component" value="Unassembled WGS sequence"/>
</dbReference>
<gene>
    <name evidence="2" type="ORF">VRU48_00300</name>
</gene>
<dbReference type="RefSeq" id="WP_330105936.1">
    <property type="nucleotide sequence ID" value="NZ_JAZDQT010000001.1"/>
</dbReference>
<comment type="caution">
    <text evidence="2">The sequence shown here is derived from an EMBL/GenBank/DDBJ whole genome shotgun (WGS) entry which is preliminary data.</text>
</comment>
<evidence type="ECO:0000256" key="1">
    <source>
        <dbReference type="SAM" id="SignalP"/>
    </source>
</evidence>
<name>A0ABU7I233_9SPHI</name>
<reference evidence="2 3" key="1">
    <citation type="submission" date="2024-01" db="EMBL/GenBank/DDBJ databases">
        <title>Pedobacter sp. nov., isolated from fresh soil.</title>
        <authorList>
            <person name="Le N.T.T."/>
        </authorList>
    </citation>
    <scope>NUCLEOTIDE SEQUENCE [LARGE SCALE GENOMIC DNA]</scope>
    <source>
        <strain evidence="2 3">KR3-3</strain>
    </source>
</reference>
<evidence type="ECO:0000313" key="2">
    <source>
        <dbReference type="EMBL" id="MEE1943525.1"/>
    </source>
</evidence>
<evidence type="ECO:0000313" key="3">
    <source>
        <dbReference type="Proteomes" id="UP001336835"/>
    </source>
</evidence>
<dbReference type="SUPFAM" id="SSF49899">
    <property type="entry name" value="Concanavalin A-like lectins/glucanases"/>
    <property type="match status" value="1"/>
</dbReference>